<keyword evidence="6" id="KW-0472">Membrane</keyword>
<dbReference type="InterPro" id="IPR002401">
    <property type="entry name" value="Cyt_P450_E_grp-I"/>
</dbReference>
<evidence type="ECO:0000256" key="1">
    <source>
        <dbReference type="ARBA" id="ARBA00001971"/>
    </source>
</evidence>
<feature type="binding site" description="axial binding residue" evidence="5">
    <location>
        <position position="408"/>
    </location>
    <ligand>
        <name>heme</name>
        <dbReference type="ChEBI" id="CHEBI:30413"/>
    </ligand>
    <ligandPart>
        <name>Fe</name>
        <dbReference type="ChEBI" id="CHEBI:18248"/>
    </ligandPart>
</feature>
<keyword evidence="8" id="KW-1185">Reference proteome</keyword>
<evidence type="ECO:0000256" key="4">
    <source>
        <dbReference type="ARBA" id="ARBA00023004"/>
    </source>
</evidence>
<dbReference type="AlphaFoldDB" id="A0A8H8RZX5"/>
<reference evidence="7 8" key="1">
    <citation type="submission" date="2018-05" db="EMBL/GenBank/DDBJ databases">
        <title>Genome sequencing and assembly of the regulated plant pathogen Lachnellula willkommii and related sister species for the development of diagnostic species identification markers.</title>
        <authorList>
            <person name="Giroux E."/>
            <person name="Bilodeau G."/>
        </authorList>
    </citation>
    <scope>NUCLEOTIDE SEQUENCE [LARGE SCALE GENOMIC DNA]</scope>
    <source>
        <strain evidence="7 8">CBS 197.66</strain>
    </source>
</reference>
<dbReference type="Proteomes" id="UP000462212">
    <property type="component" value="Unassembled WGS sequence"/>
</dbReference>
<gene>
    <name evidence="7" type="primary">gsfF_0</name>
    <name evidence="7" type="ORF">LSUB1_G001796</name>
</gene>
<dbReference type="GO" id="GO:0020037">
    <property type="term" value="F:heme binding"/>
    <property type="evidence" value="ECO:0007669"/>
    <property type="project" value="InterPro"/>
</dbReference>
<dbReference type="PRINTS" id="PR00385">
    <property type="entry name" value="P450"/>
</dbReference>
<dbReference type="CDD" id="cd11060">
    <property type="entry name" value="CYP57A1-like"/>
    <property type="match status" value="1"/>
</dbReference>
<dbReference type="OrthoDB" id="3934656at2759"/>
<evidence type="ECO:0000256" key="6">
    <source>
        <dbReference type="SAM" id="Phobius"/>
    </source>
</evidence>
<dbReference type="PRINTS" id="PR00463">
    <property type="entry name" value="EP450I"/>
</dbReference>
<dbReference type="InterPro" id="IPR036396">
    <property type="entry name" value="Cyt_P450_sf"/>
</dbReference>
<evidence type="ECO:0000313" key="8">
    <source>
        <dbReference type="Proteomes" id="UP000462212"/>
    </source>
</evidence>
<dbReference type="Gene3D" id="1.10.630.10">
    <property type="entry name" value="Cytochrome P450"/>
    <property type="match status" value="2"/>
</dbReference>
<dbReference type="InterPro" id="IPR050121">
    <property type="entry name" value="Cytochrome_P450_monoxygenase"/>
</dbReference>
<comment type="caution">
    <text evidence="7">The sequence shown here is derived from an EMBL/GenBank/DDBJ whole genome shotgun (WGS) entry which is preliminary data.</text>
</comment>
<keyword evidence="5" id="KW-0349">Heme</keyword>
<protein>
    <submittedName>
        <fullName evidence="7">Cytochrome P450 monooxygenase</fullName>
    </submittedName>
</protein>
<keyword evidence="7" id="KW-0503">Monooxygenase</keyword>
<name>A0A8H8RZX5_9HELO</name>
<feature type="transmembrane region" description="Helical" evidence="6">
    <location>
        <begin position="12"/>
        <end position="30"/>
    </location>
</feature>
<evidence type="ECO:0000256" key="3">
    <source>
        <dbReference type="ARBA" id="ARBA00022723"/>
    </source>
</evidence>
<comment type="cofactor">
    <cofactor evidence="1 5">
        <name>heme</name>
        <dbReference type="ChEBI" id="CHEBI:30413"/>
    </cofactor>
</comment>
<dbReference type="InterPro" id="IPR001128">
    <property type="entry name" value="Cyt_P450"/>
</dbReference>
<keyword evidence="3 5" id="KW-0479">Metal-binding</keyword>
<proteinExistence type="inferred from homology"/>
<keyword evidence="6" id="KW-1133">Transmembrane helix</keyword>
<keyword evidence="4 5" id="KW-0408">Iron</keyword>
<evidence type="ECO:0000256" key="5">
    <source>
        <dbReference type="PIRSR" id="PIRSR602401-1"/>
    </source>
</evidence>
<keyword evidence="7" id="KW-0560">Oxidoreductase</keyword>
<dbReference type="SUPFAM" id="SSF48264">
    <property type="entry name" value="Cytochrome P450"/>
    <property type="match status" value="1"/>
</dbReference>
<evidence type="ECO:0000313" key="7">
    <source>
        <dbReference type="EMBL" id="TVY45224.1"/>
    </source>
</evidence>
<dbReference type="EMBL" id="QGMJ01000018">
    <property type="protein sequence ID" value="TVY45224.1"/>
    <property type="molecule type" value="Genomic_DNA"/>
</dbReference>
<accession>A0A8H8RZX5</accession>
<dbReference type="GO" id="GO:0016705">
    <property type="term" value="F:oxidoreductase activity, acting on paired donors, with incorporation or reduction of molecular oxygen"/>
    <property type="evidence" value="ECO:0007669"/>
    <property type="project" value="InterPro"/>
</dbReference>
<organism evidence="7 8">
    <name type="scientific">Lachnellula subtilissima</name>
    <dbReference type="NCBI Taxonomy" id="602034"/>
    <lineage>
        <taxon>Eukaryota</taxon>
        <taxon>Fungi</taxon>
        <taxon>Dikarya</taxon>
        <taxon>Ascomycota</taxon>
        <taxon>Pezizomycotina</taxon>
        <taxon>Leotiomycetes</taxon>
        <taxon>Helotiales</taxon>
        <taxon>Lachnaceae</taxon>
        <taxon>Lachnellula</taxon>
    </lineage>
</organism>
<dbReference type="GO" id="GO:0004497">
    <property type="term" value="F:monooxygenase activity"/>
    <property type="evidence" value="ECO:0007669"/>
    <property type="project" value="UniProtKB-KW"/>
</dbReference>
<dbReference type="PANTHER" id="PTHR24305">
    <property type="entry name" value="CYTOCHROME P450"/>
    <property type="match status" value="1"/>
</dbReference>
<sequence>MMIGLEQLTPGSYALATVAFTAVLLFCVAIRRRYFSPISDIPGPFLASFSVLWEVYEVIVGHIEVSVIALHKKHGYFVRISHYEVSVSHPDAIRKILLAPLRKVDWYKIMALPDHFHQTPMSEVDPKRRVERARNVAAGYALSNIIKSEPFLDDSISLLKKQWTRLAQEKTPVEFDKWFNYLAFDIIGEVTFSGSFGFLASGSDIGGSIENTRILTLYVAVMGYFQKIHRMTLGNPWISQLGMTPSQHIFDTVRRAVAAREQNQNARKDMMEQWLMERKLHPERFEERELYGVASATIGAGADTVSATLQAFYYYLLRSPQSLARLHEEIDTASAEGRFSKVVSYAEARELPFLQACTHVSVNPWVIHRSVEFFGADADEFKPERWLEPRAKDMDRYMMQFGAGYNSCPGQHLARMEISKVTATLIRDFDVRQVDPKHNWSFKSHFTAVPYDWPCYVEPRTRSIDS</sequence>
<keyword evidence="6" id="KW-0812">Transmembrane</keyword>
<dbReference type="PANTHER" id="PTHR24305:SF232">
    <property type="entry name" value="P450, PUTATIVE (EUROFUNG)-RELATED"/>
    <property type="match status" value="1"/>
</dbReference>
<evidence type="ECO:0000256" key="2">
    <source>
        <dbReference type="ARBA" id="ARBA00010617"/>
    </source>
</evidence>
<comment type="similarity">
    <text evidence="2">Belongs to the cytochrome P450 family.</text>
</comment>
<dbReference type="GO" id="GO:0005506">
    <property type="term" value="F:iron ion binding"/>
    <property type="evidence" value="ECO:0007669"/>
    <property type="project" value="InterPro"/>
</dbReference>
<dbReference type="Pfam" id="PF00067">
    <property type="entry name" value="p450"/>
    <property type="match status" value="1"/>
</dbReference>